<dbReference type="PANTHER" id="PTHR35046:SF23">
    <property type="entry name" value="NUCLEOTIDYLTRANSFERASE, RIBONUCLEASE H"/>
    <property type="match status" value="1"/>
</dbReference>
<protein>
    <recommendedName>
        <fullName evidence="2">Reverse transcriptase domain-containing protein</fullName>
    </recommendedName>
</protein>
<feature type="non-terminal residue" evidence="3">
    <location>
        <position position="1"/>
    </location>
</feature>
<organism evidence="3">
    <name type="scientific">Tanacetum cinerariifolium</name>
    <name type="common">Dalmatian daisy</name>
    <name type="synonym">Chrysanthemum cinerariifolium</name>
    <dbReference type="NCBI Taxonomy" id="118510"/>
    <lineage>
        <taxon>Eukaryota</taxon>
        <taxon>Viridiplantae</taxon>
        <taxon>Streptophyta</taxon>
        <taxon>Embryophyta</taxon>
        <taxon>Tracheophyta</taxon>
        <taxon>Spermatophyta</taxon>
        <taxon>Magnoliopsida</taxon>
        <taxon>eudicotyledons</taxon>
        <taxon>Gunneridae</taxon>
        <taxon>Pentapetalae</taxon>
        <taxon>asterids</taxon>
        <taxon>campanulids</taxon>
        <taxon>Asterales</taxon>
        <taxon>Asteraceae</taxon>
        <taxon>Asteroideae</taxon>
        <taxon>Anthemideae</taxon>
        <taxon>Anthemidinae</taxon>
        <taxon>Tanacetum</taxon>
    </lineage>
</organism>
<accession>A0A699K4M7</accession>
<evidence type="ECO:0000256" key="1">
    <source>
        <dbReference type="SAM" id="MobiDB-lite"/>
    </source>
</evidence>
<dbReference type="PANTHER" id="PTHR35046">
    <property type="entry name" value="ZINC KNUCKLE (CCHC-TYPE) FAMILY PROTEIN"/>
    <property type="match status" value="1"/>
</dbReference>
<feature type="compositionally biased region" description="Basic residues" evidence="1">
    <location>
        <begin position="49"/>
        <end position="59"/>
    </location>
</feature>
<reference evidence="3" key="1">
    <citation type="journal article" date="2019" name="Sci. Rep.">
        <title>Draft genome of Tanacetum cinerariifolium, the natural source of mosquito coil.</title>
        <authorList>
            <person name="Yamashiro T."/>
            <person name="Shiraishi A."/>
            <person name="Satake H."/>
            <person name="Nakayama K."/>
        </authorList>
    </citation>
    <scope>NUCLEOTIDE SEQUENCE</scope>
</reference>
<dbReference type="InterPro" id="IPR000477">
    <property type="entry name" value="RT_dom"/>
</dbReference>
<evidence type="ECO:0000313" key="3">
    <source>
        <dbReference type="EMBL" id="GFA76478.1"/>
    </source>
</evidence>
<name>A0A699K4M7_TANCI</name>
<dbReference type="AlphaFoldDB" id="A0A699K4M7"/>
<dbReference type="SUPFAM" id="SSF56672">
    <property type="entry name" value="DNA/RNA polymerases"/>
    <property type="match status" value="1"/>
</dbReference>
<feature type="domain" description="Reverse transcriptase" evidence="2">
    <location>
        <begin position="415"/>
        <end position="476"/>
    </location>
</feature>
<sequence length="487" mass="56608">KAEAVPTRPVRDPRDVETIERLQQRIQELEFHVWDDGPKDVNPFSGTKPRYRDRRYHRRRNDRAVDRDDRYHDDPIRSMGLKIEIPEFTGKVHPNNFIDWLSTAERVFDVRDILNKLKVTLVAIKLRKHASLWWDHVTKRRRIERKSKVETWEKMKKLIGVAYYARDCLNLKTLAFIPDGTTPIFDTDATPELDEPGDELVYLDREEALVIQRVLNVAVSKSIDDNLWLRNNIFRTKCTSKGKVCDMIIDRGSCENVVSTYMVEKLGMKTKDHPEPYQLTWLKKGNTIKAEGSNLFMKKTDFEGLVKTSPYVFILMVVEENKIISEAPLQVRPLLKEFADVIPDDIPFGLPAMRDIHHCIDFILGSTILNKPAYQMNPEEVCGASETSDWVAGERVDSGEYESVCSTCLVVTRFYHFSKIDLRSGYHHIRMRPGDEWKTAFKTRDGLYEWRVMPFGLSNAPSTFMCLMYHVFKPLLVILLSFTLMIS</sequence>
<evidence type="ECO:0000259" key="2">
    <source>
        <dbReference type="Pfam" id="PF00078"/>
    </source>
</evidence>
<dbReference type="Pfam" id="PF00078">
    <property type="entry name" value="RVT_1"/>
    <property type="match status" value="1"/>
</dbReference>
<dbReference type="Gene3D" id="3.10.10.10">
    <property type="entry name" value="HIV Type 1 Reverse Transcriptase, subunit A, domain 1"/>
    <property type="match status" value="1"/>
</dbReference>
<dbReference type="Gene3D" id="3.30.70.270">
    <property type="match status" value="1"/>
</dbReference>
<dbReference type="InterPro" id="IPR043128">
    <property type="entry name" value="Rev_trsase/Diguanyl_cyclase"/>
</dbReference>
<dbReference type="EMBL" id="BKCJ010483538">
    <property type="protein sequence ID" value="GFA76478.1"/>
    <property type="molecule type" value="Genomic_DNA"/>
</dbReference>
<comment type="caution">
    <text evidence="3">The sequence shown here is derived from an EMBL/GenBank/DDBJ whole genome shotgun (WGS) entry which is preliminary data.</text>
</comment>
<feature type="region of interest" description="Disordered" evidence="1">
    <location>
        <begin position="40"/>
        <end position="59"/>
    </location>
</feature>
<dbReference type="CDD" id="cd01647">
    <property type="entry name" value="RT_LTR"/>
    <property type="match status" value="1"/>
</dbReference>
<gene>
    <name evidence="3" type="ORF">Tci_648450</name>
</gene>
<dbReference type="InterPro" id="IPR043502">
    <property type="entry name" value="DNA/RNA_pol_sf"/>
</dbReference>
<proteinExistence type="predicted"/>